<dbReference type="InterPro" id="IPR046796">
    <property type="entry name" value="Transposase_32_dom"/>
</dbReference>
<evidence type="ECO:0000313" key="3">
    <source>
        <dbReference type="EMBL" id="KAK1387686.1"/>
    </source>
</evidence>
<dbReference type="AlphaFoldDB" id="A0AAD8IMR6"/>
<organism evidence="3 4">
    <name type="scientific">Heracleum sosnowskyi</name>
    <dbReference type="NCBI Taxonomy" id="360622"/>
    <lineage>
        <taxon>Eukaryota</taxon>
        <taxon>Viridiplantae</taxon>
        <taxon>Streptophyta</taxon>
        <taxon>Embryophyta</taxon>
        <taxon>Tracheophyta</taxon>
        <taxon>Spermatophyta</taxon>
        <taxon>Magnoliopsida</taxon>
        <taxon>eudicotyledons</taxon>
        <taxon>Gunneridae</taxon>
        <taxon>Pentapetalae</taxon>
        <taxon>asterids</taxon>
        <taxon>campanulids</taxon>
        <taxon>Apiales</taxon>
        <taxon>Apiaceae</taxon>
        <taxon>Apioideae</taxon>
        <taxon>apioid superclade</taxon>
        <taxon>Tordylieae</taxon>
        <taxon>Tordyliinae</taxon>
        <taxon>Heracleum</taxon>
    </lineage>
</organism>
<comment type="caution">
    <text evidence="3">The sequence shown here is derived from an EMBL/GenBank/DDBJ whole genome shotgun (WGS) entry which is preliminary data.</text>
</comment>
<name>A0AAD8IMR6_9APIA</name>
<reference evidence="3" key="1">
    <citation type="submission" date="2023-02" db="EMBL/GenBank/DDBJ databases">
        <title>Genome of toxic invasive species Heracleum sosnowskyi carries increased number of genes despite the absence of recent whole-genome duplications.</title>
        <authorList>
            <person name="Schelkunov M."/>
            <person name="Shtratnikova V."/>
            <person name="Makarenko M."/>
            <person name="Klepikova A."/>
            <person name="Omelchenko D."/>
            <person name="Novikova G."/>
            <person name="Obukhova E."/>
            <person name="Bogdanov V."/>
            <person name="Penin A."/>
            <person name="Logacheva M."/>
        </authorList>
    </citation>
    <scope>NUCLEOTIDE SEQUENCE</scope>
    <source>
        <strain evidence="3">Hsosn_3</strain>
        <tissue evidence="3">Leaf</tissue>
    </source>
</reference>
<dbReference type="Pfam" id="PF20167">
    <property type="entry name" value="Transposase_32"/>
    <property type="match status" value="1"/>
</dbReference>
<evidence type="ECO:0000256" key="1">
    <source>
        <dbReference type="SAM" id="MobiDB-lite"/>
    </source>
</evidence>
<keyword evidence="4" id="KW-1185">Reference proteome</keyword>
<dbReference type="Proteomes" id="UP001237642">
    <property type="component" value="Unassembled WGS sequence"/>
</dbReference>
<accession>A0AAD8IMR6</accession>
<feature type="region of interest" description="Disordered" evidence="1">
    <location>
        <begin position="1"/>
        <end position="20"/>
    </location>
</feature>
<proteinExistence type="predicted"/>
<gene>
    <name evidence="3" type="ORF">POM88_015864</name>
</gene>
<evidence type="ECO:0000313" key="4">
    <source>
        <dbReference type="Proteomes" id="UP001237642"/>
    </source>
</evidence>
<sequence length="393" mass="43666">MAPKRGRDVVSSSNLEEEVSPEYDVNKFVSKEAQDEFENLLTKGVVKERAFIPSAEDGELGAMVKEHGWSGFCAGPVSVPLSIVREFYANAKQEKNGFTWVRGQRVDYTPRYFRRILSQPKKPRGVEDWVLKTREDVDLDAIIAGMCIPGTAWQCKAGTNQQSKFPASALTRYARAWFLFMCARIMPTTHISSVTVDRAIILWGILTGQYIDLGYLVHKNILKFLGGSTTAGIPHAALIAELCVHVGVIWSADETLHRAKSDIDHHAMQRLAEWPGGTPHPRGLGYIDVVEGGGVPPPVARVRQQTDGAGPSRAQSDQTSQGTVVFSDAQYRRMLRRYDTTHDMMRRFATDLTQSLDGVYRQQGVQVTWPTFGAHHIYPPPDTPPEEGGDADN</sequence>
<dbReference type="EMBL" id="JAUIZM010000004">
    <property type="protein sequence ID" value="KAK1387686.1"/>
    <property type="molecule type" value="Genomic_DNA"/>
</dbReference>
<evidence type="ECO:0000259" key="2">
    <source>
        <dbReference type="Pfam" id="PF20167"/>
    </source>
</evidence>
<feature type="region of interest" description="Disordered" evidence="1">
    <location>
        <begin position="304"/>
        <end position="323"/>
    </location>
</feature>
<reference evidence="3" key="2">
    <citation type="submission" date="2023-05" db="EMBL/GenBank/DDBJ databases">
        <authorList>
            <person name="Schelkunov M.I."/>
        </authorList>
    </citation>
    <scope>NUCLEOTIDE SEQUENCE</scope>
    <source>
        <strain evidence="3">Hsosn_3</strain>
        <tissue evidence="3">Leaf</tissue>
    </source>
</reference>
<feature type="domain" description="Putative plant transposon protein" evidence="2">
    <location>
        <begin position="66"/>
        <end position="248"/>
    </location>
</feature>
<protein>
    <recommendedName>
        <fullName evidence="2">Putative plant transposon protein domain-containing protein</fullName>
    </recommendedName>
</protein>